<accession>A0ABN8D193</accession>
<dbReference type="InterPro" id="IPR026147">
    <property type="entry name" value="Rab3GAP1_conserved"/>
</dbReference>
<evidence type="ECO:0000259" key="1">
    <source>
        <dbReference type="Pfam" id="PF13890"/>
    </source>
</evidence>
<keyword evidence="3" id="KW-1185">Reference proteome</keyword>
<feature type="domain" description="Rab3GAP catalytic subunit conserved" evidence="1">
    <location>
        <begin position="2"/>
        <end position="45"/>
    </location>
</feature>
<sequence length="184" mass="20973">MLSERMRYGPGHEHIWQQMWETSVPVPVSRQTRSFDPVQESESFLLHGDIITARSLSPNACRRDLNKFVCFRDRIARASVVSDLTSGFRALKNLRSCETRAIALLDDALAESQVTFPAAGRSKQQHVNDHKRLKQQLQVAFEMALDACWKLVRSLEAGEALVTKAMALLHYFLVSNEEQRHLPL</sequence>
<proteinExistence type="predicted"/>
<dbReference type="Pfam" id="PF13890">
    <property type="entry name" value="Rab3-GTPase_cat"/>
    <property type="match status" value="1"/>
</dbReference>
<dbReference type="Proteomes" id="UP001158986">
    <property type="component" value="Unassembled WGS sequence"/>
</dbReference>
<dbReference type="EMBL" id="CAKLCB010000281">
    <property type="protein sequence ID" value="CAH0519197.1"/>
    <property type="molecule type" value="Genomic_DNA"/>
</dbReference>
<gene>
    <name evidence="2" type="ORF">PBS001_LOCUS5731</name>
</gene>
<evidence type="ECO:0000313" key="2">
    <source>
        <dbReference type="EMBL" id="CAH0519197.1"/>
    </source>
</evidence>
<evidence type="ECO:0000313" key="3">
    <source>
        <dbReference type="Proteomes" id="UP001158986"/>
    </source>
</evidence>
<protein>
    <recommendedName>
        <fullName evidence="1">Rab3GAP catalytic subunit conserved domain-containing protein</fullName>
    </recommendedName>
</protein>
<comment type="caution">
    <text evidence="2">The sequence shown here is derived from an EMBL/GenBank/DDBJ whole genome shotgun (WGS) entry which is preliminary data.</text>
</comment>
<reference evidence="2 3" key="1">
    <citation type="submission" date="2021-11" db="EMBL/GenBank/DDBJ databases">
        <authorList>
            <person name="Islam A."/>
            <person name="Islam S."/>
            <person name="Flora M.S."/>
            <person name="Rahman M."/>
            <person name="Ziaur R.M."/>
            <person name="Epstein J.H."/>
            <person name="Hassan M."/>
            <person name="Klassen M."/>
            <person name="Woodard K."/>
            <person name="Webb A."/>
            <person name="Webby R.J."/>
            <person name="El Zowalaty M.E."/>
        </authorList>
    </citation>
    <scope>NUCLEOTIDE SEQUENCE [LARGE SCALE GENOMIC DNA]</scope>
    <source>
        <strain evidence="2">Pbs1</strain>
    </source>
</reference>
<name>A0ABN8D193_9STRA</name>
<organism evidence="2 3">
    <name type="scientific">Peronospora belbahrii</name>
    <dbReference type="NCBI Taxonomy" id="622444"/>
    <lineage>
        <taxon>Eukaryota</taxon>
        <taxon>Sar</taxon>
        <taxon>Stramenopiles</taxon>
        <taxon>Oomycota</taxon>
        <taxon>Peronosporomycetes</taxon>
        <taxon>Peronosporales</taxon>
        <taxon>Peronosporaceae</taxon>
        <taxon>Peronospora</taxon>
    </lineage>
</organism>